<sequence length="188" mass="20809">MVQSLRSFLETRLEDEVVSLVSGNAPREIKEIPIKWLTIFRNRKISFANSIADRIKVVEVSIVENPEDPFKIDGRVVCEIDVTSDMLNATGAMHEGCAVFLIDECSACSLAVLNAAEGRPSRPGVSQAINTIFHSQARLGTRLRIVNTSMTGGVEMTSCKAEIWDIQNHRLIASGVQLQMMPSRPRKL</sequence>
<dbReference type="InterPro" id="IPR039298">
    <property type="entry name" value="ACOT13"/>
</dbReference>
<dbReference type="GO" id="GO:0047617">
    <property type="term" value="F:fatty acyl-CoA hydrolase activity"/>
    <property type="evidence" value="ECO:0007669"/>
    <property type="project" value="InterPro"/>
</dbReference>
<keyword evidence="1" id="KW-0378">Hydrolase</keyword>
<dbReference type="EMBL" id="MU150339">
    <property type="protein sequence ID" value="KAF9458490.1"/>
    <property type="molecule type" value="Genomic_DNA"/>
</dbReference>
<evidence type="ECO:0000256" key="1">
    <source>
        <dbReference type="ARBA" id="ARBA00022801"/>
    </source>
</evidence>
<accession>A0A9P5XX99</accession>
<dbReference type="SUPFAM" id="SSF54637">
    <property type="entry name" value="Thioesterase/thiol ester dehydrase-isomerase"/>
    <property type="match status" value="1"/>
</dbReference>
<dbReference type="OrthoDB" id="2831072at2759"/>
<evidence type="ECO:0000313" key="3">
    <source>
        <dbReference type="Proteomes" id="UP000807353"/>
    </source>
</evidence>
<proteinExistence type="predicted"/>
<evidence type="ECO:0000313" key="2">
    <source>
        <dbReference type="EMBL" id="KAF9458490.1"/>
    </source>
</evidence>
<dbReference type="Proteomes" id="UP000807353">
    <property type="component" value="Unassembled WGS sequence"/>
</dbReference>
<dbReference type="CDD" id="cd03443">
    <property type="entry name" value="PaaI_thioesterase"/>
    <property type="match status" value="1"/>
</dbReference>
<evidence type="ECO:0008006" key="4">
    <source>
        <dbReference type="Google" id="ProtNLM"/>
    </source>
</evidence>
<organism evidence="2 3">
    <name type="scientific">Collybia nuda</name>
    <dbReference type="NCBI Taxonomy" id="64659"/>
    <lineage>
        <taxon>Eukaryota</taxon>
        <taxon>Fungi</taxon>
        <taxon>Dikarya</taxon>
        <taxon>Basidiomycota</taxon>
        <taxon>Agaricomycotina</taxon>
        <taxon>Agaricomycetes</taxon>
        <taxon>Agaricomycetidae</taxon>
        <taxon>Agaricales</taxon>
        <taxon>Tricholomatineae</taxon>
        <taxon>Clitocybaceae</taxon>
        <taxon>Collybia</taxon>
    </lineage>
</organism>
<dbReference type="PANTHER" id="PTHR21660:SF1">
    <property type="entry name" value="ACYL-COENZYME A THIOESTERASE 13"/>
    <property type="match status" value="1"/>
</dbReference>
<keyword evidence="3" id="KW-1185">Reference proteome</keyword>
<comment type="caution">
    <text evidence="2">The sequence shown here is derived from an EMBL/GenBank/DDBJ whole genome shotgun (WGS) entry which is preliminary data.</text>
</comment>
<dbReference type="InterPro" id="IPR029069">
    <property type="entry name" value="HotDog_dom_sf"/>
</dbReference>
<gene>
    <name evidence="2" type="ORF">BDZ94DRAFT_102837</name>
</gene>
<name>A0A9P5XX99_9AGAR</name>
<dbReference type="AlphaFoldDB" id="A0A9P5XX99"/>
<reference evidence="2" key="1">
    <citation type="submission" date="2020-11" db="EMBL/GenBank/DDBJ databases">
        <authorList>
            <consortium name="DOE Joint Genome Institute"/>
            <person name="Ahrendt S."/>
            <person name="Riley R."/>
            <person name="Andreopoulos W."/>
            <person name="Labutti K."/>
            <person name="Pangilinan J."/>
            <person name="Ruiz-Duenas F.J."/>
            <person name="Barrasa J.M."/>
            <person name="Sanchez-Garcia M."/>
            <person name="Camarero S."/>
            <person name="Miyauchi S."/>
            <person name="Serrano A."/>
            <person name="Linde D."/>
            <person name="Babiker R."/>
            <person name="Drula E."/>
            <person name="Ayuso-Fernandez I."/>
            <person name="Pacheco R."/>
            <person name="Padilla G."/>
            <person name="Ferreira P."/>
            <person name="Barriuso J."/>
            <person name="Kellner H."/>
            <person name="Castanera R."/>
            <person name="Alfaro M."/>
            <person name="Ramirez L."/>
            <person name="Pisabarro A.G."/>
            <person name="Kuo A."/>
            <person name="Tritt A."/>
            <person name="Lipzen A."/>
            <person name="He G."/>
            <person name="Yan M."/>
            <person name="Ng V."/>
            <person name="Cullen D."/>
            <person name="Martin F."/>
            <person name="Rosso M.-N."/>
            <person name="Henrissat B."/>
            <person name="Hibbett D."/>
            <person name="Martinez A.T."/>
            <person name="Grigoriev I.V."/>
        </authorList>
    </citation>
    <scope>NUCLEOTIDE SEQUENCE</scope>
    <source>
        <strain evidence="2">CBS 247.69</strain>
    </source>
</reference>
<dbReference type="Gene3D" id="3.10.129.10">
    <property type="entry name" value="Hotdog Thioesterase"/>
    <property type="match status" value="1"/>
</dbReference>
<dbReference type="PANTHER" id="PTHR21660">
    <property type="entry name" value="THIOESTERASE SUPERFAMILY MEMBER-RELATED"/>
    <property type="match status" value="1"/>
</dbReference>
<protein>
    <recommendedName>
        <fullName evidence="4">Thioesterase domain-containing protein</fullName>
    </recommendedName>
</protein>